<dbReference type="PROSITE" id="PS51782">
    <property type="entry name" value="LYSM"/>
    <property type="match status" value="1"/>
</dbReference>
<proteinExistence type="predicted"/>
<evidence type="ECO:0000313" key="5">
    <source>
        <dbReference type="Proteomes" id="UP000645007"/>
    </source>
</evidence>
<feature type="domain" description="LysM" evidence="3">
    <location>
        <begin position="143"/>
        <end position="187"/>
    </location>
</feature>
<feature type="compositionally biased region" description="Low complexity" evidence="1">
    <location>
        <begin position="106"/>
        <end position="133"/>
    </location>
</feature>
<protein>
    <submittedName>
        <fullName evidence="4">LysM peptidoglycan-binding domain-containing protein</fullName>
    </submittedName>
</protein>
<keyword evidence="2" id="KW-0812">Transmembrane</keyword>
<feature type="region of interest" description="Disordered" evidence="1">
    <location>
        <begin position="77"/>
        <end position="133"/>
    </location>
</feature>
<keyword evidence="2" id="KW-1133">Transmembrane helix</keyword>
<reference evidence="4 5" key="1">
    <citation type="submission" date="2020-06" db="EMBL/GenBank/DDBJ databases">
        <title>Limosilactobacillus sp. nov.</title>
        <authorList>
            <person name="Ksiezarek M."/>
            <person name="Goncalves Ribeiro T."/>
            <person name="Rocha J."/>
            <person name="Grosso F."/>
            <person name="Peixe L."/>
        </authorList>
    </citation>
    <scope>NUCLEOTIDE SEQUENCE [LARGE SCALE GENOMIC DNA]</scope>
    <source>
        <strain evidence="5">c9Ua_26_M</strain>
    </source>
</reference>
<dbReference type="SUPFAM" id="SSF54106">
    <property type="entry name" value="LysM domain"/>
    <property type="match status" value="1"/>
</dbReference>
<feature type="transmembrane region" description="Helical" evidence="2">
    <location>
        <begin position="47"/>
        <end position="67"/>
    </location>
</feature>
<dbReference type="NCBIfam" id="NF042931">
    <property type="entry name" value="SAG1386_EF1546"/>
    <property type="match status" value="1"/>
</dbReference>
<evidence type="ECO:0000259" key="3">
    <source>
        <dbReference type="PROSITE" id="PS51782"/>
    </source>
</evidence>
<dbReference type="EMBL" id="JABUXR010000006">
    <property type="protein sequence ID" value="MBD8085495.1"/>
    <property type="molecule type" value="Genomic_DNA"/>
</dbReference>
<dbReference type="InterPro" id="IPR018392">
    <property type="entry name" value="LysM"/>
</dbReference>
<dbReference type="InterPro" id="IPR049981">
    <property type="entry name" value="SPy_0802-like"/>
</dbReference>
<name>A0ABR8ZKT6_9LACO</name>
<dbReference type="Proteomes" id="UP000645007">
    <property type="component" value="Unassembled WGS sequence"/>
</dbReference>
<evidence type="ECO:0000313" key="4">
    <source>
        <dbReference type="EMBL" id="MBD8085495.1"/>
    </source>
</evidence>
<feature type="compositionally biased region" description="Basic and acidic residues" evidence="1">
    <location>
        <begin position="1"/>
        <end position="22"/>
    </location>
</feature>
<dbReference type="CDD" id="cd00118">
    <property type="entry name" value="LysM"/>
    <property type="match status" value="1"/>
</dbReference>
<feature type="region of interest" description="Disordered" evidence="1">
    <location>
        <begin position="1"/>
        <end position="42"/>
    </location>
</feature>
<dbReference type="SMART" id="SM00257">
    <property type="entry name" value="LysM"/>
    <property type="match status" value="1"/>
</dbReference>
<evidence type="ECO:0000256" key="1">
    <source>
        <dbReference type="SAM" id="MobiDB-lite"/>
    </source>
</evidence>
<comment type="caution">
    <text evidence="4">The sequence shown here is derived from an EMBL/GenBank/DDBJ whole genome shotgun (WGS) entry which is preliminary data.</text>
</comment>
<keyword evidence="5" id="KW-1185">Reference proteome</keyword>
<dbReference type="InterPro" id="IPR036779">
    <property type="entry name" value="LysM_dom_sf"/>
</dbReference>
<evidence type="ECO:0000256" key="2">
    <source>
        <dbReference type="SAM" id="Phobius"/>
    </source>
</evidence>
<organism evidence="4 5">
    <name type="scientific">Limosilactobacillus urinaemulieris</name>
    <dbReference type="NCBI Taxonomy" id="2742600"/>
    <lineage>
        <taxon>Bacteria</taxon>
        <taxon>Bacillati</taxon>
        <taxon>Bacillota</taxon>
        <taxon>Bacilli</taxon>
        <taxon>Lactobacillales</taxon>
        <taxon>Lactobacillaceae</taxon>
        <taxon>Limosilactobacillus</taxon>
    </lineage>
</organism>
<sequence length="188" mass="21086">MSERREESREANDKLWDKKFADSEDLGSDGHLSRTEHRRQREHNSTITTILIVLIIILAAIPLIYWVNHKQTMNHPVRTERLAQSRSTKKKAQPKKREASSKRHNSLSSSSKTNASSVTSMSSSSSVNTSSFSSASQSSSMIRYATVPRNGSLYRVAAQNGISVNELMRLNGLTPNAHLRPGQQLRVR</sequence>
<dbReference type="RefSeq" id="WP_191911262.1">
    <property type="nucleotide sequence ID" value="NZ_JABUXR010000006.1"/>
</dbReference>
<dbReference type="Pfam" id="PF01476">
    <property type="entry name" value="LysM"/>
    <property type="match status" value="1"/>
</dbReference>
<gene>
    <name evidence="4" type="ORF">HUK45_04415</name>
</gene>
<dbReference type="Gene3D" id="3.10.350.10">
    <property type="entry name" value="LysM domain"/>
    <property type="match status" value="1"/>
</dbReference>
<accession>A0ABR8ZKT6</accession>
<keyword evidence="2" id="KW-0472">Membrane</keyword>